<comment type="caution">
    <text evidence="2">The sequence shown here is derived from an EMBL/GenBank/DDBJ whole genome shotgun (WGS) entry which is preliminary data.</text>
</comment>
<dbReference type="EMBL" id="WSQA01000002">
    <property type="protein sequence ID" value="MVZ61173.1"/>
    <property type="molecule type" value="Genomic_DNA"/>
</dbReference>
<protein>
    <recommendedName>
        <fullName evidence="1">ThuA-like domain-containing protein</fullName>
    </recommendedName>
</protein>
<feature type="domain" description="ThuA-like" evidence="1">
    <location>
        <begin position="61"/>
        <end position="271"/>
    </location>
</feature>
<evidence type="ECO:0000259" key="1">
    <source>
        <dbReference type="Pfam" id="PF06283"/>
    </source>
</evidence>
<dbReference type="OrthoDB" id="9785923at2"/>
<dbReference type="SUPFAM" id="SSF52317">
    <property type="entry name" value="Class I glutamine amidotransferase-like"/>
    <property type="match status" value="1"/>
</dbReference>
<dbReference type="AlphaFoldDB" id="A0A6N8KUM2"/>
<dbReference type="Gene3D" id="3.40.50.880">
    <property type="match status" value="1"/>
</dbReference>
<evidence type="ECO:0000313" key="2">
    <source>
        <dbReference type="EMBL" id="MVZ61173.1"/>
    </source>
</evidence>
<keyword evidence="3" id="KW-1185">Reference proteome</keyword>
<name>A0A6N8KUM2_9SPHI</name>
<organism evidence="2 3">
    <name type="scientific">Sphingobacterium humi</name>
    <dbReference type="NCBI Taxonomy" id="1796905"/>
    <lineage>
        <taxon>Bacteria</taxon>
        <taxon>Pseudomonadati</taxon>
        <taxon>Bacteroidota</taxon>
        <taxon>Sphingobacteriia</taxon>
        <taxon>Sphingobacteriales</taxon>
        <taxon>Sphingobacteriaceae</taxon>
        <taxon>Sphingobacterium</taxon>
    </lineage>
</organism>
<dbReference type="InterPro" id="IPR029010">
    <property type="entry name" value="ThuA-like"/>
</dbReference>
<dbReference type="Proteomes" id="UP000435036">
    <property type="component" value="Unassembled WGS sequence"/>
</dbReference>
<reference evidence="2 3" key="1">
    <citation type="submission" date="2019-12" db="EMBL/GenBank/DDBJ databases">
        <authorList>
            <person name="Dong K."/>
        </authorList>
    </citation>
    <scope>NUCLEOTIDE SEQUENCE [LARGE SCALE GENOMIC DNA]</scope>
    <source>
        <strain evidence="2 3">JCM 31225</strain>
    </source>
</reference>
<dbReference type="InterPro" id="IPR029062">
    <property type="entry name" value="Class_I_gatase-like"/>
</dbReference>
<dbReference type="RefSeq" id="WP_160367813.1">
    <property type="nucleotide sequence ID" value="NZ_WSQA01000002.1"/>
</dbReference>
<accession>A0A6N8KUM2</accession>
<sequence>MNQQIKIKRFPKGLSKVAKQLLVFVMIVLGAFAQSCVSSKANKPPHIVFLISEDPDNYEAHLSIPAFADSLSESKLYKTTVLKSEGQRTASSFPNFELIKDADLVVLFARRLALPAAQMDLLKNYLNNGGNLVGIRTANHGFTLLKGEKPAEGYVEWPAFVPEVLGCENRGYGPATAKTTVQVKEEQLNHELLNGIAVPQWQSDGNLYLVAPLVDQQANLILEGTSDQKTEPIAWTRQYGNSRVFYTSLGYPTDFKNPHFIKLLENAMAWATIKNK</sequence>
<proteinExistence type="predicted"/>
<dbReference type="PANTHER" id="PTHR40469">
    <property type="entry name" value="SECRETED GLYCOSYL HYDROLASE"/>
    <property type="match status" value="1"/>
</dbReference>
<dbReference type="Pfam" id="PF06283">
    <property type="entry name" value="ThuA"/>
    <property type="match status" value="1"/>
</dbReference>
<evidence type="ECO:0000313" key="3">
    <source>
        <dbReference type="Proteomes" id="UP000435036"/>
    </source>
</evidence>
<dbReference type="PANTHER" id="PTHR40469:SF2">
    <property type="entry name" value="GALACTOSE-BINDING DOMAIN-LIKE SUPERFAMILY PROTEIN"/>
    <property type="match status" value="1"/>
</dbReference>
<gene>
    <name evidence="2" type="ORF">GQF63_03985</name>
</gene>